<dbReference type="Gene3D" id="1.20.120.790">
    <property type="entry name" value="Heat shock protein 90, C-terminal domain"/>
    <property type="match status" value="1"/>
</dbReference>
<evidence type="ECO:0000256" key="12">
    <source>
        <dbReference type="ARBA" id="ARBA00073396"/>
    </source>
</evidence>
<sequence>MASHDGISDFSSSSAGDAVKSARVTTDSVQGLLRAARQNPEKELGIPLDELERRQREACKARQFVSESTSRKFDVKSSARAQQIMNQGVDKYQREKRQRDLRHNLSMLRKLQVVLCVFGAGLFGWLAVTYLLPRYFAVQDRQRRMHLLRVVLVALLLLGSVTVSAGDGRGTPIAFQAEVSKMLDILVNSLYTNRAVFLRELISNGSDALDKIRVLYLTSPKEPLTKDGEAPTMDLRISFDKEKSELILRDGGVGMTKEELAKHLGSLGTSGTKHFLEKLQEGVGAVGGDQNNLIGQFGVGFYSVFLVGDRVRVASKSDDSDEQYVWESKGDGQYFLYPDPRGNTLGRGTEITIELKPDAEQFLSAETIKKTIHQYSEFINFPIYVQEEVEVASTAATPESAAEERSLDEGAVEEDPDKEGDTQGVVKEKRWTLVNENRPIWTRPIGNVTEEEYHKFYKAFSGDYRDPLYFNHFKVEGEVDFDSILFVPTTVDPASFSDDNAVPNTNIKLYVRRVFITDEFRDLLPRYLNFVKGIVDSNDLPLNVSREVLQESRILRVIKKKLVRKTLSMFADIAAQDEAIANGKQVENPAPSGHTHLKKPAYTKFWELYGKHLRLGVMLDSNNRNRLTKLFRYKSSRSESEYISLQTYVDRMKKGQKGIYYLSGDSVARIKKSPVLEDAVNHDVEVIFMTDAIDEYVVSQLTDFAGKKLINLAKEGVQFEESDARQRVVDRKRKEKYDSFFTHLRALFGYSEVRKVILTKRMTNEAFIVSSSENQITARLASIMRGQSMSLANQQMTAERVLEVNYRHPLVDEMFKRFTVDEDDEVATDIAWVLYDTANLQAEFPVADVAAYSKRINRLLRSSVDLSADDSLLPPDDAEYTVSDTETEEEEEQPKVDTNAHEEAETDGEGDL</sequence>
<comment type="subcellular location">
    <subcellularLocation>
        <location evidence="1">Endoplasmic reticulum</location>
    </subcellularLocation>
</comment>
<dbReference type="FunFam" id="3.40.50.11260:FF:000005">
    <property type="entry name" value="Heat shock protein 90"/>
    <property type="match status" value="1"/>
</dbReference>
<keyword evidence="16" id="KW-0812">Transmembrane</keyword>
<comment type="subunit">
    <text evidence="3">Homotetramer.</text>
</comment>
<dbReference type="GO" id="GO:0051082">
    <property type="term" value="F:unfolded protein binding"/>
    <property type="evidence" value="ECO:0007669"/>
    <property type="project" value="InterPro"/>
</dbReference>
<protein>
    <recommendedName>
        <fullName evidence="12">Endoplasmin homolog</fullName>
    </recommendedName>
    <alternativeName>
        <fullName evidence="13">Glucose-regulated protein 94</fullName>
    </alternativeName>
    <alternativeName>
        <fullName evidence="14">Lipophosphoglycan biosynthetic protein 3</fullName>
    </alternativeName>
</protein>
<dbReference type="SUPFAM" id="SSF110942">
    <property type="entry name" value="HSP90 C-terminal domain"/>
    <property type="match status" value="1"/>
</dbReference>
<feature type="region of interest" description="Disordered" evidence="15">
    <location>
        <begin position="1"/>
        <end position="22"/>
    </location>
</feature>
<evidence type="ECO:0000256" key="2">
    <source>
        <dbReference type="ARBA" id="ARBA00008239"/>
    </source>
</evidence>
<keyword evidence="7" id="KW-0256">Endoplasmic reticulum</keyword>
<proteinExistence type="inferred from homology"/>
<dbReference type="Gene3D" id="3.40.50.11260">
    <property type="match status" value="1"/>
</dbReference>
<keyword evidence="8" id="KW-0067">ATP-binding</keyword>
<dbReference type="InterPro" id="IPR020568">
    <property type="entry name" value="Ribosomal_Su5_D2-typ_SF"/>
</dbReference>
<feature type="transmembrane region" description="Helical" evidence="16">
    <location>
        <begin position="145"/>
        <end position="166"/>
    </location>
</feature>
<dbReference type="InterPro" id="IPR020575">
    <property type="entry name" value="Hsp90_N"/>
</dbReference>
<dbReference type="GO" id="GO:0005783">
    <property type="term" value="C:endoplasmic reticulum"/>
    <property type="evidence" value="ECO:0007669"/>
    <property type="project" value="UniProtKB-SubCell"/>
</dbReference>
<accession>A0A504Y5J2</accession>
<dbReference type="GO" id="GO:0140662">
    <property type="term" value="F:ATP-dependent protein folding chaperone"/>
    <property type="evidence" value="ECO:0007669"/>
    <property type="project" value="InterPro"/>
</dbReference>
<dbReference type="InterPro" id="IPR001404">
    <property type="entry name" value="Hsp90_fam"/>
</dbReference>
<evidence type="ECO:0000313" key="18">
    <source>
        <dbReference type="Proteomes" id="UP000318447"/>
    </source>
</evidence>
<dbReference type="VEuPathDB" id="TriTrypDB:LdCL_290012700"/>
<dbReference type="VEuPathDB" id="TriTrypDB:LdCL_290012800"/>
<keyword evidence="16" id="KW-1133">Transmembrane helix</keyword>
<dbReference type="VEuPathDB" id="TriTrypDB:LDHU3_29.1090"/>
<dbReference type="GO" id="GO:0008201">
    <property type="term" value="F:heparin binding"/>
    <property type="evidence" value="ECO:0007669"/>
    <property type="project" value="UniProtKB-KW"/>
</dbReference>
<evidence type="ECO:0000256" key="15">
    <source>
        <dbReference type="SAM" id="MobiDB-lite"/>
    </source>
</evidence>
<dbReference type="FunFam" id="3.30.230.80:FF:000014">
    <property type="entry name" value="Lipophosphoglycan biosynthetic protein, putative"/>
    <property type="match status" value="1"/>
</dbReference>
<evidence type="ECO:0000256" key="14">
    <source>
        <dbReference type="ARBA" id="ARBA00081279"/>
    </source>
</evidence>
<name>A0A504Y5J2_LEIDO</name>
<evidence type="ECO:0000256" key="3">
    <source>
        <dbReference type="ARBA" id="ARBA00011881"/>
    </source>
</evidence>
<comment type="similarity">
    <text evidence="2">Belongs to the heat shock protein 90 family.</text>
</comment>
<dbReference type="NCBIfam" id="NF003555">
    <property type="entry name" value="PRK05218.1"/>
    <property type="match status" value="1"/>
</dbReference>
<dbReference type="Gene3D" id="3.30.230.80">
    <property type="match status" value="1"/>
</dbReference>
<evidence type="ECO:0000256" key="10">
    <source>
        <dbReference type="ARBA" id="ARBA00023186"/>
    </source>
</evidence>
<dbReference type="Pfam" id="PF13589">
    <property type="entry name" value="HATPase_c_3"/>
    <property type="match status" value="1"/>
</dbReference>
<evidence type="ECO:0000256" key="9">
    <source>
        <dbReference type="ARBA" id="ARBA00023180"/>
    </source>
</evidence>
<gene>
    <name evidence="17" type="ORF">CGC21_27910</name>
</gene>
<evidence type="ECO:0000256" key="13">
    <source>
        <dbReference type="ARBA" id="ARBA00076518"/>
    </source>
</evidence>
<keyword evidence="10" id="KW-0143">Chaperone</keyword>
<keyword evidence="5" id="KW-0732">Signal</keyword>
<dbReference type="GO" id="GO:0016887">
    <property type="term" value="F:ATP hydrolysis activity"/>
    <property type="evidence" value="ECO:0007669"/>
    <property type="project" value="InterPro"/>
</dbReference>
<comment type="function">
    <text evidence="11">Molecular chaperone that functions in the processing and transport of secreted proteins. Required for the synthesis of lipophosphoglycan (LPG), a cell surface glycoconjugate. Necessary for the attachment of the galactosyl residue to the mannose within the phosphoglycan repeats of the nascent LPG chain. Also required for addition of phosphoglycan to acid phosphatase. Not required for normal growth. Has ATPase activity. Binds heparin with micromolar affinity which may facilitate infection of host cells.</text>
</comment>
<dbReference type="SUPFAM" id="SSF55874">
    <property type="entry name" value="ATPase domain of HSP90 chaperone/DNA topoisomerase II/histidine kinase"/>
    <property type="match status" value="1"/>
</dbReference>
<feature type="region of interest" description="Disordered" evidence="15">
    <location>
        <begin position="395"/>
        <end position="423"/>
    </location>
</feature>
<feature type="region of interest" description="Disordered" evidence="15">
    <location>
        <begin position="868"/>
        <end position="912"/>
    </location>
</feature>
<dbReference type="Gene3D" id="3.30.565.10">
    <property type="entry name" value="Histidine kinase-like ATPase, C-terminal domain"/>
    <property type="match status" value="1"/>
</dbReference>
<feature type="compositionally biased region" description="Basic and acidic residues" evidence="15">
    <location>
        <begin position="893"/>
        <end position="903"/>
    </location>
</feature>
<evidence type="ECO:0000256" key="4">
    <source>
        <dbReference type="ARBA" id="ARBA00022674"/>
    </source>
</evidence>
<dbReference type="AlphaFoldDB" id="A0A504Y5J2"/>
<keyword evidence="4" id="KW-0358">Heparin-binding</keyword>
<reference evidence="18" key="1">
    <citation type="submission" date="2019-02" db="EMBL/GenBank/DDBJ databases">
        <title>FDA dAtabase for Regulatory Grade micrObial Sequences (FDA-ARGOS): Supporting development and validation of Infectious Disease Dx tests.</title>
        <authorList>
            <person name="Duncan R."/>
            <person name="Fisher C."/>
            <person name="Tallon L."/>
            <person name="Sadzewicz L."/>
            <person name="Sengamalay N."/>
            <person name="Ott S."/>
            <person name="Godinez A."/>
            <person name="Nagaraj S."/>
            <person name="Vavikolanu K."/>
            <person name="Nadendla S."/>
            <person name="Aluvathingal J."/>
            <person name="Sichtig H."/>
        </authorList>
    </citation>
    <scope>NUCLEOTIDE SEQUENCE [LARGE SCALE GENOMIC DNA]</scope>
    <source>
        <strain evidence="18">FDAARGOS_361</strain>
    </source>
</reference>
<dbReference type="CDD" id="cd16927">
    <property type="entry name" value="HATPase_Hsp90-like"/>
    <property type="match status" value="1"/>
</dbReference>
<dbReference type="HAMAP" id="MF_00505">
    <property type="entry name" value="HSP90"/>
    <property type="match status" value="1"/>
</dbReference>
<feature type="compositionally biased region" description="Low complexity" evidence="15">
    <location>
        <begin position="1"/>
        <end position="18"/>
    </location>
</feature>
<dbReference type="Pfam" id="PF00183">
    <property type="entry name" value="HSP90"/>
    <property type="match status" value="1"/>
</dbReference>
<dbReference type="GO" id="GO:0005524">
    <property type="term" value="F:ATP binding"/>
    <property type="evidence" value="ECO:0007669"/>
    <property type="project" value="UniProtKB-KW"/>
</dbReference>
<evidence type="ECO:0000256" key="6">
    <source>
        <dbReference type="ARBA" id="ARBA00022741"/>
    </source>
</evidence>
<evidence type="ECO:0000256" key="16">
    <source>
        <dbReference type="SAM" id="Phobius"/>
    </source>
</evidence>
<keyword evidence="16" id="KW-0472">Membrane</keyword>
<evidence type="ECO:0000256" key="7">
    <source>
        <dbReference type="ARBA" id="ARBA00022824"/>
    </source>
</evidence>
<dbReference type="SUPFAM" id="SSF54211">
    <property type="entry name" value="Ribosomal protein S5 domain 2-like"/>
    <property type="match status" value="1"/>
</dbReference>
<organism evidence="17 18">
    <name type="scientific">Leishmania donovani</name>
    <dbReference type="NCBI Taxonomy" id="5661"/>
    <lineage>
        <taxon>Eukaryota</taxon>
        <taxon>Discoba</taxon>
        <taxon>Euglenozoa</taxon>
        <taxon>Kinetoplastea</taxon>
        <taxon>Metakinetoplastina</taxon>
        <taxon>Trypanosomatida</taxon>
        <taxon>Trypanosomatidae</taxon>
        <taxon>Leishmaniinae</taxon>
        <taxon>Leishmania</taxon>
    </lineage>
</organism>
<dbReference type="PRINTS" id="PR00775">
    <property type="entry name" value="HEATSHOCK90"/>
</dbReference>
<evidence type="ECO:0000256" key="5">
    <source>
        <dbReference type="ARBA" id="ARBA00022729"/>
    </source>
</evidence>
<dbReference type="FunFam" id="3.30.565.10:FF:000054">
    <property type="entry name" value="Heat shock protein 90"/>
    <property type="match status" value="1"/>
</dbReference>
<keyword evidence="6" id="KW-0547">Nucleotide-binding</keyword>
<comment type="caution">
    <text evidence="17">The sequence shown here is derived from an EMBL/GenBank/DDBJ whole genome shotgun (WGS) entry which is preliminary data.</text>
</comment>
<dbReference type="VEuPathDB" id="TriTrypDB:LdBPK_290800.1"/>
<dbReference type="InterPro" id="IPR036890">
    <property type="entry name" value="HATPase_C_sf"/>
</dbReference>
<evidence type="ECO:0000256" key="11">
    <source>
        <dbReference type="ARBA" id="ARBA00055089"/>
    </source>
</evidence>
<evidence type="ECO:0000313" key="17">
    <source>
        <dbReference type="EMBL" id="TPP52707.1"/>
    </source>
</evidence>
<dbReference type="PANTHER" id="PTHR11528">
    <property type="entry name" value="HEAT SHOCK PROTEIN 90 FAMILY MEMBER"/>
    <property type="match status" value="1"/>
</dbReference>
<dbReference type="InterPro" id="IPR037196">
    <property type="entry name" value="HSP90_C"/>
</dbReference>
<feature type="transmembrane region" description="Helical" evidence="16">
    <location>
        <begin position="111"/>
        <end position="133"/>
    </location>
</feature>
<evidence type="ECO:0000256" key="8">
    <source>
        <dbReference type="ARBA" id="ARBA00022840"/>
    </source>
</evidence>
<dbReference type="EMBL" id="RHLC01000014">
    <property type="protein sequence ID" value="TPP52707.1"/>
    <property type="molecule type" value="Genomic_DNA"/>
</dbReference>
<evidence type="ECO:0000256" key="1">
    <source>
        <dbReference type="ARBA" id="ARBA00004240"/>
    </source>
</evidence>
<keyword evidence="9" id="KW-0325">Glycoprotein</keyword>
<dbReference type="VEuPathDB" id="TriTrypDB:LDHU3_29.1080"/>
<dbReference type="VEuPathDB" id="TriTrypDB:LdBPK_290790.1"/>
<dbReference type="Proteomes" id="UP000318447">
    <property type="component" value="Unassembled WGS sequence"/>
</dbReference>